<dbReference type="InterPro" id="IPR011042">
    <property type="entry name" value="6-blade_b-propeller_TolB-like"/>
</dbReference>
<dbReference type="STRING" id="1184151.AW736_07380"/>
<evidence type="ECO:0000313" key="2">
    <source>
        <dbReference type="Proteomes" id="UP000078486"/>
    </source>
</evidence>
<dbReference type="Proteomes" id="UP000078486">
    <property type="component" value="Unassembled WGS sequence"/>
</dbReference>
<proteinExistence type="predicted"/>
<organism evidence="1 2">
    <name type="scientific">Termitidicoccus mucosus</name>
    <dbReference type="NCBI Taxonomy" id="1184151"/>
    <lineage>
        <taxon>Bacteria</taxon>
        <taxon>Pseudomonadati</taxon>
        <taxon>Verrucomicrobiota</taxon>
        <taxon>Opitutia</taxon>
        <taxon>Opitutales</taxon>
        <taxon>Opitutaceae</taxon>
        <taxon>Termitidicoccus</taxon>
    </lineage>
</organism>
<dbReference type="Gene3D" id="2.120.10.30">
    <property type="entry name" value="TolB, C-terminal domain"/>
    <property type="match status" value="1"/>
</dbReference>
<dbReference type="EMBL" id="LRRQ01000054">
    <property type="protein sequence ID" value="OAM90605.1"/>
    <property type="molecule type" value="Genomic_DNA"/>
</dbReference>
<keyword evidence="2" id="KW-1185">Reference proteome</keyword>
<name>A0A178IN28_9BACT</name>
<sequence>MISPLHFPFIYFRASVFHPALLMHDTRQPHRNALRLLALAFALSAPGLQPAVFSAPPAASVIHRNGWSAERSDLGWADGVDAEAQRAAGTMTGIAGWLEYDFEIAAPGGWHELWLRGMPLEWTREFWLDGRPVRWLSNSVPADVEGGGKFDKRKSWFKETNLWLAPGKHTLRLRRTIWYHELPDAWELRPADPRSPAGNVRVVIPGTAAEASRPAAQNVVRAGEPIPLTLEGGSPAAPLAYELVALDETSPAAADASGVPAPAADAAPVPLASIQFPITKNPVVKTVSITFPRQGVFRVVARDPKTKKLLRPADMKAGLYVAIDTKNRPAYATGPSGDTSYRTVIDIDCAAEPPRGRYFEKYGPARVVDSPAGRYRESTGRGTVPGWGTDGFSYKFDLPEPGRLYRLRVDYPDNDRRTMGFWVTDNTMSAGNATGVINTGGIETGDRYPLTGAMLTHEAFFHPLRTKDLVVAVINLVPGLRAAAARIRIDIVDTPLPPAPAGPSRGREFGYWFEENGRWLRFFGGENTSPSEHLKTLEHYAQTLSHLGANLMFPTVNIYQGVHYPTRIMDGYGAVQLNETRLATLVAERHGCRIIPELYPTGQTWFDRRVMGLKLDKTAPDGVAFMTPEARDIVLRNRDGKLTCAWEAFVYNPLHPRVQQMYADIVGEVADMLGDSPAFAGISTRLMFTWQFQAWSALPGLDWGYDDWTIGQFVRDTGTAVPTAADTTSPDRFHQRYNHLVRGDDAVRERWLAWRCDRLFAFHQKLRDRIRQARADADLVIAYYRQDPGAVYSRDLIGQMREQGIDEPRYTAEPGIRFIASIPYGRRYSTPLADADASDPLWAADIKKINLDSRTAAFTGRYFEVNKNLGWENFGARTGVAAFDACLPTTANELELYSLMLADQDPSLIMTGGNGCMFGTPEIVRPFLREYLAIPDARFERLPGATDPVAVWRHRAADGTVWFYAVNRLPVPVTTTFSLDGASPEVRTAAGNTRIETPNASLRLVIEPYMLRSFRMTGGTLAHCRVETPPDYVEKLRPQIEGARRLRDDIASRRIVPEASGPDAREAIAQLDAAIAAFAAGHYWTARGQLTRLAATRFEYTSGRYIPGVLNRSVPPGVPDFTDAQPRPLQTLLDGHPAAVRDARDAALDEESNTLWVASADGLSAFDAVTGEWKRNLTVFVPHAFEAGTVQHPALPQPLSPPVEAVRIYKPDTSPPALLLVKQGKSLSLLDPATGRTRPTIYGEPVQLPPAKPLPPGVAALSKKITAPAASRSLGGFTQLKVRDGALHYIARGKLMRLENGGIAGLRGTGVPPVGSSGMGDSPMHPSRNAAPVVAYDPGPAFKTEGFESFAFAPGGDLYLASHWNGSARGVNLYRCAKNAAGPGWSAPEYLNNGKPLVAGPDYVAADLAFDAGGNLLVLGSRPSADPKKPATHALCSWNLDTNAAPRPLVDFGKIDTGSGELGLHVLPDGDILVAGGHARAIWRLAPDGKVRWETRRQRGAPPGYTDLRCPLGITADARGNLWVTDPTRHQLLRLDAATGELKQTFGSFADLPLAEGEARLLLNQPAGVAILTDTAGVEWLHIADTGTRRLLRFPLPPEK</sequence>
<dbReference type="SUPFAM" id="SSF63829">
    <property type="entry name" value="Calcium-dependent phosphotriesterase"/>
    <property type="match status" value="1"/>
</dbReference>
<protein>
    <submittedName>
        <fullName evidence="1">Uncharacterized protein</fullName>
    </submittedName>
</protein>
<comment type="caution">
    <text evidence="1">The sequence shown here is derived from an EMBL/GenBank/DDBJ whole genome shotgun (WGS) entry which is preliminary data.</text>
</comment>
<dbReference type="Gene3D" id="3.20.20.80">
    <property type="entry name" value="Glycosidases"/>
    <property type="match status" value="1"/>
</dbReference>
<reference evidence="1 2" key="1">
    <citation type="submission" date="2016-01" db="EMBL/GenBank/DDBJ databases">
        <title>High potential of lignocellulose degradation of a new Verrucomicrobia species.</title>
        <authorList>
            <person name="Wang Y."/>
            <person name="Shi Y."/>
            <person name="Qiu Z."/>
            <person name="Liu S."/>
            <person name="Yang H."/>
        </authorList>
    </citation>
    <scope>NUCLEOTIDE SEQUENCE [LARGE SCALE GENOMIC DNA]</scope>
    <source>
        <strain evidence="1 2">TSB47</strain>
    </source>
</reference>
<accession>A0A178IN28</accession>
<gene>
    <name evidence="1" type="ORF">AW736_07380</name>
</gene>
<evidence type="ECO:0000313" key="1">
    <source>
        <dbReference type="EMBL" id="OAM90605.1"/>
    </source>
</evidence>